<dbReference type="Pfam" id="PF04824">
    <property type="entry name" value="Rad21_Rec8"/>
    <property type="match status" value="1"/>
</dbReference>
<dbReference type="CDD" id="cd21793">
    <property type="entry name" value="Rad21_Rec8_M_AtSYN1-like"/>
    <property type="match status" value="1"/>
</dbReference>
<evidence type="ECO:0000256" key="1">
    <source>
        <dbReference type="ARBA" id="ARBA00004123"/>
    </source>
</evidence>
<feature type="compositionally biased region" description="Basic and acidic residues" evidence="4">
    <location>
        <begin position="650"/>
        <end position="659"/>
    </location>
</feature>
<feature type="region of interest" description="Disordered" evidence="4">
    <location>
        <begin position="235"/>
        <end position="367"/>
    </location>
</feature>
<dbReference type="Pfam" id="PF04825">
    <property type="entry name" value="Rad21_Rec8_N"/>
    <property type="match status" value="1"/>
</dbReference>
<feature type="region of interest" description="Disordered" evidence="4">
    <location>
        <begin position="464"/>
        <end position="569"/>
    </location>
</feature>
<dbReference type="Gene3D" id="1.10.10.580">
    <property type="entry name" value="Structural maintenance of chromosome 1. Chain E"/>
    <property type="match status" value="1"/>
</dbReference>
<evidence type="ECO:0000313" key="8">
    <source>
        <dbReference type="Proteomes" id="UP001190700"/>
    </source>
</evidence>
<feature type="compositionally biased region" description="Basic and acidic residues" evidence="4">
    <location>
        <begin position="482"/>
        <end position="500"/>
    </location>
</feature>
<dbReference type="GO" id="GO:0008278">
    <property type="term" value="C:cohesin complex"/>
    <property type="evidence" value="ECO:0007669"/>
    <property type="project" value="InterPro"/>
</dbReference>
<dbReference type="PANTHER" id="PTHR12585">
    <property type="entry name" value="SCC1 / RAD21 FAMILY MEMBER"/>
    <property type="match status" value="1"/>
</dbReference>
<evidence type="ECO:0000259" key="6">
    <source>
        <dbReference type="Pfam" id="PF04825"/>
    </source>
</evidence>
<comment type="caution">
    <text evidence="7">The sequence shown here is derived from an EMBL/GenBank/DDBJ whole genome shotgun (WGS) entry which is preliminary data.</text>
</comment>
<dbReference type="GO" id="GO:0003682">
    <property type="term" value="F:chromatin binding"/>
    <property type="evidence" value="ECO:0007669"/>
    <property type="project" value="TreeGrafter"/>
</dbReference>
<keyword evidence="3" id="KW-0539">Nucleus</keyword>
<feature type="domain" description="Rad21/Rec8-like protein N-terminal" evidence="6">
    <location>
        <begin position="1"/>
        <end position="100"/>
    </location>
</feature>
<organism evidence="7 8">
    <name type="scientific">Cymbomonas tetramitiformis</name>
    <dbReference type="NCBI Taxonomy" id="36881"/>
    <lineage>
        <taxon>Eukaryota</taxon>
        <taxon>Viridiplantae</taxon>
        <taxon>Chlorophyta</taxon>
        <taxon>Pyramimonadophyceae</taxon>
        <taxon>Pyramimonadales</taxon>
        <taxon>Pyramimonadaceae</taxon>
        <taxon>Cymbomonas</taxon>
    </lineage>
</organism>
<evidence type="ECO:0000256" key="2">
    <source>
        <dbReference type="ARBA" id="ARBA00009870"/>
    </source>
</evidence>
<dbReference type="InterPro" id="IPR006909">
    <property type="entry name" value="Rad21/Rec8_C_eu"/>
</dbReference>
<evidence type="ECO:0000256" key="3">
    <source>
        <dbReference type="ARBA" id="ARBA00023242"/>
    </source>
</evidence>
<feature type="compositionally biased region" description="Acidic residues" evidence="4">
    <location>
        <begin position="631"/>
        <end position="649"/>
    </location>
</feature>
<dbReference type="InterPro" id="IPR036390">
    <property type="entry name" value="WH_DNA-bd_sf"/>
</dbReference>
<accession>A0AAE0FGJ5</accession>
<evidence type="ECO:0000256" key="4">
    <source>
        <dbReference type="SAM" id="MobiDB-lite"/>
    </source>
</evidence>
<feature type="compositionally biased region" description="Low complexity" evidence="4">
    <location>
        <begin position="501"/>
        <end position="521"/>
    </location>
</feature>
<dbReference type="AlphaFoldDB" id="A0AAE0FGJ5"/>
<gene>
    <name evidence="7" type="ORF">CYMTET_31667</name>
</gene>
<feature type="compositionally biased region" description="Basic and acidic residues" evidence="4">
    <location>
        <begin position="355"/>
        <end position="367"/>
    </location>
</feature>
<comment type="similarity">
    <text evidence="2">Belongs to the rad21 family.</text>
</comment>
<dbReference type="InterPro" id="IPR023093">
    <property type="entry name" value="ScpA-like_C"/>
</dbReference>
<keyword evidence="8" id="KW-1185">Reference proteome</keyword>
<name>A0AAE0FGJ5_9CHLO</name>
<feature type="compositionally biased region" description="Low complexity" evidence="4">
    <location>
        <begin position="464"/>
        <end position="477"/>
    </location>
</feature>
<feature type="compositionally biased region" description="Acidic residues" evidence="4">
    <location>
        <begin position="680"/>
        <end position="691"/>
    </location>
</feature>
<dbReference type="Proteomes" id="UP001190700">
    <property type="component" value="Unassembled WGS sequence"/>
</dbReference>
<dbReference type="PANTHER" id="PTHR12585:SF69">
    <property type="entry name" value="FI11703P"/>
    <property type="match status" value="1"/>
</dbReference>
<evidence type="ECO:0000313" key="7">
    <source>
        <dbReference type="EMBL" id="KAK3259330.1"/>
    </source>
</evidence>
<dbReference type="EMBL" id="LGRX02018843">
    <property type="protein sequence ID" value="KAK3259330.1"/>
    <property type="molecule type" value="Genomic_DNA"/>
</dbReference>
<protein>
    <submittedName>
        <fullName evidence="7">Uncharacterized protein</fullName>
    </submittedName>
</protein>
<dbReference type="GO" id="GO:0005634">
    <property type="term" value="C:nucleus"/>
    <property type="evidence" value="ECO:0007669"/>
    <property type="project" value="UniProtKB-SubCell"/>
</dbReference>
<reference evidence="7 8" key="1">
    <citation type="journal article" date="2015" name="Genome Biol. Evol.">
        <title>Comparative Genomics of a Bacterivorous Green Alga Reveals Evolutionary Causalities and Consequences of Phago-Mixotrophic Mode of Nutrition.</title>
        <authorList>
            <person name="Burns J.A."/>
            <person name="Paasch A."/>
            <person name="Narechania A."/>
            <person name="Kim E."/>
        </authorList>
    </citation>
    <scope>NUCLEOTIDE SEQUENCE [LARGE SCALE GENOMIC DNA]</scope>
    <source>
        <strain evidence="7 8">PLY_AMNH</strain>
    </source>
</reference>
<feature type="region of interest" description="Disordered" evidence="4">
    <location>
        <begin position="614"/>
        <end position="704"/>
    </location>
</feature>
<sequence>MFYSQHILAKKGPLGTIWIAAHMDKKLRKSQIFETDIANSVDTILQPSVPLALRLSGQLLLGVVRIYSRQASFLHSDCSEALVKFKQVLRPDVINLPTEVHNVAHRELTLPDYSEDFDISTGSDLVTTFEYTAEKLSHGAREAITLEELPPADSFSSQISSEECFRIPEGDFMDMELEPEEPELLRDHSTPSAQNVMEEYSVGDIDLEMDESDKVEHKNPQEDEEQLQMLEEDALPPDPLERHGGLDNFQDAGELEPPPTLEEAATPILMDDHADHSLHQPAEPDGAALQTDSAREAPRPSIGFSTPSELPAHSPDDLNIELVDTPAGAAGPSEAPDISKETPEPATPVVPEARPAQEEAAAPREDAPLHLLRKRKLHVEDAIILSNDLIRTGLKDTSDIVMVRKKVRSEVVDWAWAVEAGPAFLTAGDLLDTLMRAPAALGPDSCMALRSAVERHCVVPTGFEAGPAGMLAAPAPRGRGRPPKEPKQPEEKQSTAELRAKAAQTRASRSAARSALNEAESPTINLNCEASEEEEEAPAETQAHDAGPSDAHGHMEVAALAEECGDRALDDQDLDEELIDLDLGADLADGEDLEDQAAANFAYDEEPETQEMIPDLMEEEEMEEEGAKVEEELDLVEEFDDEGHPEEGEDGGHLEEARPTRPVSTQDKASLAEALKVGDAAEERDEDEDQAPSDPNNPKEGAWSVRTRSVMMFMKGQMQDQRTEHPDQDSSLLAYEILDGKGRKEAARFFFEMLLLNNKGYVRLKQSQPYSDIQVTSIDREPLGGMPAGSAYSVTQRPTIVGR</sequence>
<dbReference type="GO" id="GO:1990414">
    <property type="term" value="P:replication-born double-strand break repair via sister chromatid exchange"/>
    <property type="evidence" value="ECO:0007669"/>
    <property type="project" value="TreeGrafter"/>
</dbReference>
<feature type="domain" description="Rad21/Rec8-like protein C-terminal eukaryotic" evidence="5">
    <location>
        <begin position="734"/>
        <end position="776"/>
    </location>
</feature>
<dbReference type="GO" id="GO:0007062">
    <property type="term" value="P:sister chromatid cohesion"/>
    <property type="evidence" value="ECO:0007669"/>
    <property type="project" value="InterPro"/>
</dbReference>
<evidence type="ECO:0000259" key="5">
    <source>
        <dbReference type="Pfam" id="PF04824"/>
    </source>
</evidence>
<dbReference type="InterPro" id="IPR006910">
    <property type="entry name" value="Rad21_Rec8_N"/>
</dbReference>
<comment type="subcellular location">
    <subcellularLocation>
        <location evidence="1">Nucleus</location>
    </subcellularLocation>
</comment>
<proteinExistence type="inferred from homology"/>
<dbReference type="SUPFAM" id="SSF46785">
    <property type="entry name" value="Winged helix' DNA-binding domain"/>
    <property type="match status" value="1"/>
</dbReference>
<dbReference type="InterPro" id="IPR039781">
    <property type="entry name" value="Rad21/Rec8-like"/>
</dbReference>